<organism evidence="6 7">
    <name type="scientific">Aphanomyces euteiches</name>
    <dbReference type="NCBI Taxonomy" id="100861"/>
    <lineage>
        <taxon>Eukaryota</taxon>
        <taxon>Sar</taxon>
        <taxon>Stramenopiles</taxon>
        <taxon>Oomycota</taxon>
        <taxon>Saprolegniomycetes</taxon>
        <taxon>Saprolegniales</taxon>
        <taxon>Verrucalvaceae</taxon>
        <taxon>Aphanomyces</taxon>
    </lineage>
</organism>
<dbReference type="SUPFAM" id="SSF57903">
    <property type="entry name" value="FYVE/PHD zinc finger"/>
    <property type="match status" value="1"/>
</dbReference>
<dbReference type="CDD" id="cd00065">
    <property type="entry name" value="FYVE_like_SF"/>
    <property type="match status" value="1"/>
</dbReference>
<evidence type="ECO:0000313" key="6">
    <source>
        <dbReference type="EMBL" id="KAF0729649.1"/>
    </source>
</evidence>
<dbReference type="PROSITE" id="PS50178">
    <property type="entry name" value="ZF_FYVE"/>
    <property type="match status" value="1"/>
</dbReference>
<dbReference type="InterPro" id="IPR013083">
    <property type="entry name" value="Znf_RING/FYVE/PHD"/>
</dbReference>
<keyword evidence="2 4" id="KW-0863">Zinc-finger</keyword>
<evidence type="ECO:0000313" key="7">
    <source>
        <dbReference type="Proteomes" id="UP000481153"/>
    </source>
</evidence>
<dbReference type="InterPro" id="IPR023393">
    <property type="entry name" value="START-like_dom_sf"/>
</dbReference>
<protein>
    <recommendedName>
        <fullName evidence="5">FYVE-type domain-containing protein</fullName>
    </recommendedName>
</protein>
<dbReference type="PANTHER" id="PTHR13510:SF44">
    <property type="entry name" value="RABENOSYN-5"/>
    <property type="match status" value="1"/>
</dbReference>
<dbReference type="SMART" id="SM00064">
    <property type="entry name" value="FYVE"/>
    <property type="match status" value="1"/>
</dbReference>
<evidence type="ECO:0000256" key="1">
    <source>
        <dbReference type="ARBA" id="ARBA00022723"/>
    </source>
</evidence>
<dbReference type="InterPro" id="IPR011011">
    <property type="entry name" value="Znf_FYVE_PHD"/>
</dbReference>
<proteinExistence type="predicted"/>
<evidence type="ECO:0000256" key="4">
    <source>
        <dbReference type="PROSITE-ProRule" id="PRU00091"/>
    </source>
</evidence>
<gene>
    <name evidence="6" type="ORF">Ae201684_012710</name>
</gene>
<reference evidence="6 7" key="1">
    <citation type="submission" date="2019-07" db="EMBL/GenBank/DDBJ databases">
        <title>Genomics analysis of Aphanomyces spp. identifies a new class of oomycete effector associated with host adaptation.</title>
        <authorList>
            <person name="Gaulin E."/>
        </authorList>
    </citation>
    <scope>NUCLEOTIDE SEQUENCE [LARGE SCALE GENOMIC DNA]</scope>
    <source>
        <strain evidence="6 7">ATCC 201684</strain>
    </source>
</reference>
<evidence type="ECO:0000256" key="2">
    <source>
        <dbReference type="ARBA" id="ARBA00022771"/>
    </source>
</evidence>
<keyword evidence="7" id="KW-1185">Reference proteome</keyword>
<dbReference type="Pfam" id="PF01363">
    <property type="entry name" value="FYVE"/>
    <property type="match status" value="1"/>
</dbReference>
<dbReference type="InterPro" id="IPR052727">
    <property type="entry name" value="Rab4/Rab5_effector"/>
</dbReference>
<keyword evidence="1" id="KW-0479">Metal-binding</keyword>
<accession>A0A6G0WQE5</accession>
<dbReference type="EMBL" id="VJMJ01000162">
    <property type="protein sequence ID" value="KAF0729649.1"/>
    <property type="molecule type" value="Genomic_DNA"/>
</dbReference>
<comment type="caution">
    <text evidence="6">The sequence shown here is derived from an EMBL/GenBank/DDBJ whole genome shotgun (WGS) entry which is preliminary data.</text>
</comment>
<dbReference type="AlphaFoldDB" id="A0A6G0WQE5"/>
<evidence type="ECO:0000256" key="3">
    <source>
        <dbReference type="ARBA" id="ARBA00022833"/>
    </source>
</evidence>
<dbReference type="InterPro" id="IPR017455">
    <property type="entry name" value="Znf_FYVE-rel"/>
</dbReference>
<dbReference type="SUPFAM" id="SSF55961">
    <property type="entry name" value="Bet v1-like"/>
    <property type="match status" value="1"/>
</dbReference>
<feature type="domain" description="FYVE-type" evidence="5">
    <location>
        <begin position="267"/>
        <end position="321"/>
    </location>
</feature>
<dbReference type="Gene3D" id="3.30.40.10">
    <property type="entry name" value="Zinc/RING finger domain, C3HC4 (zinc finger)"/>
    <property type="match status" value="1"/>
</dbReference>
<sequence length="376" mass="41785">MPEAFLLAMASAATLSPRKVQDIFDTALTCVSTVISYANFKKGPITWSLESTQGDYSLYKGIEPAPYTKSASSGLFCSTMEICGTLDEVMEHFRTNTTEKAQELARRIGKKAIDSIILATLPPPRNSSIEDVVIRWNLGKTVLDHLARKRDMCVVECGYSFEVNGRRGWVRASQSIKVDSCPDLEATMGYVRMENRGSGLVFVESDRPGRLVAYQVTHMDLRGNATELLTQLCLRNGCGRLKELDRHLRENRLSRGPWLEPQLYAAHTSTDNCYRCEATFSMFRRKTNCQKCGQVVCSNCNQSWQVKVNGQVTKMHACTICSLLPPPSAVKDVDNCASEDGYFPDSFLSQAYTVSASSYIEIAGGEDTSDGLYYVL</sequence>
<dbReference type="Gene3D" id="3.30.530.20">
    <property type="match status" value="1"/>
</dbReference>
<dbReference type="Proteomes" id="UP000481153">
    <property type="component" value="Unassembled WGS sequence"/>
</dbReference>
<dbReference type="VEuPathDB" id="FungiDB:AeMF1_002943"/>
<evidence type="ECO:0000259" key="5">
    <source>
        <dbReference type="PROSITE" id="PS50178"/>
    </source>
</evidence>
<dbReference type="InterPro" id="IPR000306">
    <property type="entry name" value="Znf_FYVE"/>
</dbReference>
<name>A0A6G0WQE5_9STRA</name>
<dbReference type="PANTHER" id="PTHR13510">
    <property type="entry name" value="FYVE-FINGER-CONTAINING RAB5 EFFECTOR PROTEIN RABENOSYN-5-RELATED"/>
    <property type="match status" value="1"/>
</dbReference>
<dbReference type="GO" id="GO:0008270">
    <property type="term" value="F:zinc ion binding"/>
    <property type="evidence" value="ECO:0007669"/>
    <property type="project" value="UniProtKB-KW"/>
</dbReference>
<keyword evidence="3" id="KW-0862">Zinc</keyword>